<proteinExistence type="predicted"/>
<gene>
    <name evidence="2" type="ORF">EDS130_LOCUS36617</name>
</gene>
<dbReference type="InterPro" id="IPR040350">
    <property type="entry name" value="TMEM272"/>
</dbReference>
<organism evidence="2 3">
    <name type="scientific">Adineta ricciae</name>
    <name type="common">Rotifer</name>
    <dbReference type="NCBI Taxonomy" id="249248"/>
    <lineage>
        <taxon>Eukaryota</taxon>
        <taxon>Metazoa</taxon>
        <taxon>Spiralia</taxon>
        <taxon>Gnathifera</taxon>
        <taxon>Rotifera</taxon>
        <taxon>Eurotatoria</taxon>
        <taxon>Bdelloidea</taxon>
        <taxon>Adinetida</taxon>
        <taxon>Adinetidae</taxon>
        <taxon>Adineta</taxon>
    </lineage>
</organism>
<dbReference type="PANTHER" id="PTHR33444">
    <property type="entry name" value="SI:DKEY-19B23.12-RELATED"/>
    <property type="match status" value="1"/>
</dbReference>
<dbReference type="Proteomes" id="UP000663852">
    <property type="component" value="Unassembled WGS sequence"/>
</dbReference>
<keyword evidence="1" id="KW-0472">Membrane</keyword>
<comment type="caution">
    <text evidence="2">The sequence shown here is derived from an EMBL/GenBank/DDBJ whole genome shotgun (WGS) entry which is preliminary data.</text>
</comment>
<reference evidence="2" key="1">
    <citation type="submission" date="2021-02" db="EMBL/GenBank/DDBJ databases">
        <authorList>
            <person name="Nowell W R."/>
        </authorList>
    </citation>
    <scope>NUCLEOTIDE SEQUENCE</scope>
</reference>
<dbReference type="PANTHER" id="PTHR33444:SF7">
    <property type="entry name" value="TRANSMEMBRANE PROTEIN 272"/>
    <property type="match status" value="1"/>
</dbReference>
<evidence type="ECO:0000313" key="3">
    <source>
        <dbReference type="Proteomes" id="UP000663852"/>
    </source>
</evidence>
<name>A0A815LG14_ADIRI</name>
<feature type="transmembrane region" description="Helical" evidence="1">
    <location>
        <begin position="177"/>
        <end position="198"/>
    </location>
</feature>
<dbReference type="EMBL" id="CAJNOJ010000344">
    <property type="protein sequence ID" value="CAF1409552.1"/>
    <property type="molecule type" value="Genomic_DNA"/>
</dbReference>
<feature type="transmembrane region" description="Helical" evidence="1">
    <location>
        <begin position="23"/>
        <end position="44"/>
    </location>
</feature>
<feature type="transmembrane region" description="Helical" evidence="1">
    <location>
        <begin position="56"/>
        <end position="84"/>
    </location>
</feature>
<feature type="transmembrane region" description="Helical" evidence="1">
    <location>
        <begin position="96"/>
        <end position="122"/>
    </location>
</feature>
<sequence>MARGVRNLAQSFNKHITTVYKTIFQIVFTVVMSSLSIAALWVGLERRSQCPIQTKIPMWLIVYGGFGVITSLFTIVGAVIRCLCCSKEDAEKKCDLCVRAVNTIMVLFGIAWIIVGSVWVFKVKASVQFTDPTALNTYCEKHMFNFVFAMLLLFYSTQISFAIHYIHKPVKCERSEFLTILSLVAGSSGILSTALLIFCCHGCGFRSK</sequence>
<evidence type="ECO:0000256" key="1">
    <source>
        <dbReference type="SAM" id="Phobius"/>
    </source>
</evidence>
<dbReference type="OrthoDB" id="6157510at2759"/>
<dbReference type="AlphaFoldDB" id="A0A815LG14"/>
<feature type="transmembrane region" description="Helical" evidence="1">
    <location>
        <begin position="142"/>
        <end position="165"/>
    </location>
</feature>
<keyword evidence="1" id="KW-0812">Transmembrane</keyword>
<keyword evidence="1" id="KW-1133">Transmembrane helix</keyword>
<protein>
    <submittedName>
        <fullName evidence="2">Uncharacterized protein</fullName>
    </submittedName>
</protein>
<accession>A0A815LG14</accession>
<evidence type="ECO:0000313" key="2">
    <source>
        <dbReference type="EMBL" id="CAF1409552.1"/>
    </source>
</evidence>